<name>A0AAE0ZDB0_9GAST</name>
<reference evidence="1" key="1">
    <citation type="journal article" date="2023" name="G3 (Bethesda)">
        <title>A reference genome for the long-term kleptoplast-retaining sea slug Elysia crispata morphotype clarki.</title>
        <authorList>
            <person name="Eastman K.E."/>
            <person name="Pendleton A.L."/>
            <person name="Shaikh M.A."/>
            <person name="Suttiyut T."/>
            <person name="Ogas R."/>
            <person name="Tomko P."/>
            <person name="Gavelis G."/>
            <person name="Widhalm J.R."/>
            <person name="Wisecaver J.H."/>
        </authorList>
    </citation>
    <scope>NUCLEOTIDE SEQUENCE</scope>
    <source>
        <strain evidence="1">ECLA1</strain>
    </source>
</reference>
<evidence type="ECO:0000313" key="2">
    <source>
        <dbReference type="Proteomes" id="UP001283361"/>
    </source>
</evidence>
<dbReference type="EMBL" id="JAWDGP010004170">
    <property type="protein sequence ID" value="KAK3767095.1"/>
    <property type="molecule type" value="Genomic_DNA"/>
</dbReference>
<gene>
    <name evidence="1" type="ORF">RRG08_017969</name>
</gene>
<accession>A0AAE0ZDB0</accession>
<evidence type="ECO:0000313" key="1">
    <source>
        <dbReference type="EMBL" id="KAK3767095.1"/>
    </source>
</evidence>
<organism evidence="1 2">
    <name type="scientific">Elysia crispata</name>
    <name type="common">lettuce slug</name>
    <dbReference type="NCBI Taxonomy" id="231223"/>
    <lineage>
        <taxon>Eukaryota</taxon>
        <taxon>Metazoa</taxon>
        <taxon>Spiralia</taxon>
        <taxon>Lophotrochozoa</taxon>
        <taxon>Mollusca</taxon>
        <taxon>Gastropoda</taxon>
        <taxon>Heterobranchia</taxon>
        <taxon>Euthyneura</taxon>
        <taxon>Panpulmonata</taxon>
        <taxon>Sacoglossa</taxon>
        <taxon>Placobranchoidea</taxon>
        <taxon>Plakobranchidae</taxon>
        <taxon>Elysia</taxon>
    </lineage>
</organism>
<dbReference type="AlphaFoldDB" id="A0AAE0ZDB0"/>
<keyword evidence="2" id="KW-1185">Reference proteome</keyword>
<comment type="caution">
    <text evidence="1">The sequence shown here is derived from an EMBL/GenBank/DDBJ whole genome shotgun (WGS) entry which is preliminary data.</text>
</comment>
<proteinExistence type="predicted"/>
<dbReference type="Proteomes" id="UP001283361">
    <property type="component" value="Unassembled WGS sequence"/>
</dbReference>
<protein>
    <submittedName>
        <fullName evidence="1">Uncharacterized protein</fullName>
    </submittedName>
</protein>
<sequence length="78" mass="9098">MEWIKSFRVLRFRFAQELSRLSRLAGNFGTDYENLVESRHLVCFKQTCLEEARCEATEEHCEADVSTQPQLLGNGWSE</sequence>